<accession>A0AAE9BY37</accession>
<dbReference type="EMBL" id="MZ334525">
    <property type="protein sequence ID" value="UBF23170.1"/>
    <property type="molecule type" value="Genomic_DNA"/>
</dbReference>
<feature type="region of interest" description="Disordered" evidence="1">
    <location>
        <begin position="97"/>
        <end position="119"/>
    </location>
</feature>
<evidence type="ECO:0000313" key="2">
    <source>
        <dbReference type="EMBL" id="UBF23170.1"/>
    </source>
</evidence>
<organism evidence="2 3">
    <name type="scientific">Haloarcula tailed virus 2</name>
    <dbReference type="NCBI Taxonomy" id="2877989"/>
    <lineage>
        <taxon>Viruses</taxon>
        <taxon>Duplodnaviria</taxon>
        <taxon>Heunggongvirae</taxon>
        <taxon>Uroviricota</taxon>
        <taxon>Caudoviricetes</taxon>
        <taxon>Thumleimavirales</taxon>
        <taxon>Soleiviridae</taxon>
        <taxon>Eilatmyovirus</taxon>
        <taxon>Eilatmyovirus salis</taxon>
        <taxon>Eilatmyovirus HATV2</taxon>
    </lineage>
</organism>
<proteinExistence type="predicted"/>
<keyword evidence="3" id="KW-1185">Reference proteome</keyword>
<evidence type="ECO:0000256" key="1">
    <source>
        <dbReference type="SAM" id="MobiDB-lite"/>
    </source>
</evidence>
<evidence type="ECO:0000313" key="3">
    <source>
        <dbReference type="Proteomes" id="UP000827814"/>
    </source>
</evidence>
<reference evidence="2" key="1">
    <citation type="submission" date="2021-05" db="EMBL/GenBank/DDBJ databases">
        <title>Diversity, taxonomy and evolution of archaeal viruses of the class Caudoviricetes.</title>
        <authorList>
            <person name="Liu Y."/>
            <person name="Demina T.A."/>
            <person name="Roux S."/>
            <person name="Aiewsakun P."/>
            <person name="Kazlauskas D."/>
            <person name="Simmonds P."/>
            <person name="Prangishvili D."/>
            <person name="Oksanen H.M."/>
            <person name="Krupovic M."/>
        </authorList>
    </citation>
    <scope>NUCLEOTIDE SEQUENCE</scope>
    <source>
        <strain evidence="2">HATV-2/44</strain>
    </source>
</reference>
<protein>
    <submittedName>
        <fullName evidence="2">Tail sheath</fullName>
    </submittedName>
</protein>
<dbReference type="Proteomes" id="UP000827814">
    <property type="component" value="Segment"/>
</dbReference>
<feature type="compositionally biased region" description="Polar residues" evidence="1">
    <location>
        <begin position="97"/>
        <end position="108"/>
    </location>
</feature>
<gene>
    <name evidence="2" type="ORF">HATV-2_gp19</name>
</gene>
<sequence>MVTKIYGTTVIPSDQITVESGNSVAVSVAFSRTAGLIGGYNASTGTATAGEVVDVATAGDAATLFGVDSELHEQAKLALNNDVRELTAVAVDETESTDNFSSTASGTLDNVPAMDPNLHDEHTITETNAGATVNIVYDSPPTAPTASNEINLNPVTGEWEADASGTYDIVYTHGDYTSGIDAMVADAPRVIALMTENVTLVNELATDLDTVAQDFTFIHGVAGAAPVPDPTNAGSYTSGYSDTIDEIRMSLVSPARAYTDVAETNDVRTMGAVAGRFASLPLGISATMKNADGFASLRAEYTPTQAGELTDEQVLPLIQFGATKIVKDMTTSTDARFERFYAVQVVDEVTELSHQVSQSFLGEQNIQGNIDSLEDSHDTFLREMRDDAVPLLNAYTLNVQSTSTGASVEIGIEVVGVIDTIKTNILVGDVVTNGGTA</sequence>
<name>A0AAE9BY37_9CAUD</name>